<protein>
    <submittedName>
        <fullName evidence="1">Uncharacterized protein</fullName>
    </submittedName>
</protein>
<dbReference type="Proteomes" id="UP000053477">
    <property type="component" value="Unassembled WGS sequence"/>
</dbReference>
<gene>
    <name evidence="1" type="ORF">SCHPADRAFT_929483</name>
</gene>
<proteinExistence type="predicted"/>
<sequence>MGWRKLGDERELCSSLDYVLESVQTLKASIQEGRRLDGEDDMEVVRKEMWCRELFWPSSSVPIVGEDAKAALRRMKDAKKLVTILLKSLDDAIRSVAEASAKTCQAAGFALLPDDILALIFDIFIDMCDMPDSYDKFTPLGCSPQILSSVCRRFRNVAMHLPSLWRNISLTFPKKMLLQHKEKCRNPIIHIPPTRDAKCTRANLKMLRVIQPPHQWRELRLHFSNEDHGSKYFHILKRLVHSPFNSLEHLSICNDLASDATRIPAYSIRPLRGHIDVLSSWRMPKLTHLKLQNFIPNGPIHCENVTSLTFHLVNTKDFVGEPELRKLFDSMPKIEFLSLTFDIGANHGTWVFDETLPACNRPVLPNLKHLDLKIEARTPANAIKRFIALIDYQLLIRFSLRFYGDNPPYSDGSTFERLVNALFPFRIPGFNILPTFANVEEFTLRIESFRGSPHFFERIFTSMPNVREISLALLRDSNIAFAEQWTKEGAFRRLRTLRIEVLPMDPRRSSLCLSRFGAFSEKENCNKFRRMEVRNPTQCLLDKEREELRSLL</sequence>
<feature type="non-terminal residue" evidence="1">
    <location>
        <position position="552"/>
    </location>
</feature>
<dbReference type="InParanoid" id="A0A0H2RRE5"/>
<dbReference type="AlphaFoldDB" id="A0A0H2RRE5"/>
<evidence type="ECO:0000313" key="2">
    <source>
        <dbReference type="Proteomes" id="UP000053477"/>
    </source>
</evidence>
<name>A0A0H2RRE5_9AGAM</name>
<dbReference type="EMBL" id="KQ085986">
    <property type="protein sequence ID" value="KLO12038.1"/>
    <property type="molecule type" value="Genomic_DNA"/>
</dbReference>
<organism evidence="1 2">
    <name type="scientific">Schizopora paradoxa</name>
    <dbReference type="NCBI Taxonomy" id="27342"/>
    <lineage>
        <taxon>Eukaryota</taxon>
        <taxon>Fungi</taxon>
        <taxon>Dikarya</taxon>
        <taxon>Basidiomycota</taxon>
        <taxon>Agaricomycotina</taxon>
        <taxon>Agaricomycetes</taxon>
        <taxon>Hymenochaetales</taxon>
        <taxon>Schizoporaceae</taxon>
        <taxon>Schizopora</taxon>
    </lineage>
</organism>
<evidence type="ECO:0000313" key="1">
    <source>
        <dbReference type="EMBL" id="KLO12038.1"/>
    </source>
</evidence>
<dbReference type="SUPFAM" id="SSF52047">
    <property type="entry name" value="RNI-like"/>
    <property type="match status" value="1"/>
</dbReference>
<accession>A0A0H2RRE5</accession>
<keyword evidence="2" id="KW-1185">Reference proteome</keyword>
<reference evidence="1 2" key="1">
    <citation type="submission" date="2015-04" db="EMBL/GenBank/DDBJ databases">
        <title>Complete genome sequence of Schizopora paradoxa KUC8140, a cosmopolitan wood degrader in East Asia.</title>
        <authorList>
            <consortium name="DOE Joint Genome Institute"/>
            <person name="Min B."/>
            <person name="Park H."/>
            <person name="Jang Y."/>
            <person name="Kim J.-J."/>
            <person name="Kim K.H."/>
            <person name="Pangilinan J."/>
            <person name="Lipzen A."/>
            <person name="Riley R."/>
            <person name="Grigoriev I.V."/>
            <person name="Spatafora J.W."/>
            <person name="Choi I.-G."/>
        </authorList>
    </citation>
    <scope>NUCLEOTIDE SEQUENCE [LARGE SCALE GENOMIC DNA]</scope>
    <source>
        <strain evidence="1 2">KUC8140</strain>
    </source>
</reference>